<sequence length="217" mass="25814">MFFKRKNEFGGCPICSKPCHRLRMGIGWKRLCENTPPFSLSTWEDWKKYLKKATRRITVVQQPLERFARSFRKICVQDQKCYDCKDNVACFMRKLLKDHEKLAEGLEGTVRTFLTDNFSPQTWNCHLHRDLHNVKILKLGGNGPEKLEFARNLNVVLNEQGVPPELQKIVEKEVMKIPLKLSDEEKKIMETVKRDEDLWRLFRYLYEHDFTVFGYKL</sequence>
<dbReference type="EnsemblMetazoa" id="CJA09063a.1">
    <property type="protein sequence ID" value="CJA09063a.1"/>
    <property type="gene ID" value="WBGene00128268"/>
</dbReference>
<dbReference type="GO" id="GO:0050650">
    <property type="term" value="P:chondroitin sulfate proteoglycan biosynthetic process"/>
    <property type="evidence" value="ECO:0007669"/>
    <property type="project" value="InterPro"/>
</dbReference>
<dbReference type="PANTHER" id="PTHR22900:SF10">
    <property type="entry name" value="CARBOHYDRATE SULFOTRANSFERASE"/>
    <property type="match status" value="1"/>
</dbReference>
<evidence type="ECO:0000313" key="2">
    <source>
        <dbReference type="Proteomes" id="UP000005237"/>
    </source>
</evidence>
<dbReference type="Pfam" id="PF03567">
    <property type="entry name" value="Sulfotransfer_2"/>
    <property type="match status" value="1"/>
</dbReference>
<dbReference type="GO" id="GO:1902884">
    <property type="term" value="P:positive regulation of response to oxidative stress"/>
    <property type="evidence" value="ECO:0007669"/>
    <property type="project" value="InterPro"/>
</dbReference>
<dbReference type="InterPro" id="IPR007669">
    <property type="entry name" value="Chst-1-like"/>
</dbReference>
<dbReference type="GO" id="GO:0016020">
    <property type="term" value="C:membrane"/>
    <property type="evidence" value="ECO:0007669"/>
    <property type="project" value="InterPro"/>
</dbReference>
<dbReference type="PANTHER" id="PTHR22900">
    <property type="entry name" value="PROTEIN CBG14245-RELATED"/>
    <property type="match status" value="1"/>
</dbReference>
<organism evidence="1 2">
    <name type="scientific">Caenorhabditis japonica</name>
    <dbReference type="NCBI Taxonomy" id="281687"/>
    <lineage>
        <taxon>Eukaryota</taxon>
        <taxon>Metazoa</taxon>
        <taxon>Ecdysozoa</taxon>
        <taxon>Nematoda</taxon>
        <taxon>Chromadorea</taxon>
        <taxon>Rhabditida</taxon>
        <taxon>Rhabditina</taxon>
        <taxon>Rhabditomorpha</taxon>
        <taxon>Rhabditoidea</taxon>
        <taxon>Rhabditidae</taxon>
        <taxon>Peloderinae</taxon>
        <taxon>Caenorhabditis</taxon>
    </lineage>
</organism>
<accession>A0A8R1DQU9</accession>
<reference evidence="1" key="2">
    <citation type="submission" date="2022-06" db="UniProtKB">
        <authorList>
            <consortium name="EnsemblMetazoa"/>
        </authorList>
    </citation>
    <scope>IDENTIFICATION</scope>
    <source>
        <strain evidence="1">DF5081</strain>
    </source>
</reference>
<protein>
    <submittedName>
        <fullName evidence="1">Uncharacterized protein</fullName>
    </submittedName>
</protein>
<dbReference type="GO" id="GO:0047756">
    <property type="term" value="F:chondroitin 4-sulfotransferase activity"/>
    <property type="evidence" value="ECO:0007669"/>
    <property type="project" value="InterPro"/>
</dbReference>
<evidence type="ECO:0000313" key="1">
    <source>
        <dbReference type="EnsemblMetazoa" id="CJA09063a.1"/>
    </source>
</evidence>
<dbReference type="Proteomes" id="UP000005237">
    <property type="component" value="Unassembled WGS sequence"/>
</dbReference>
<proteinExistence type="predicted"/>
<dbReference type="AlphaFoldDB" id="A0A8R1DQU9"/>
<reference evidence="2" key="1">
    <citation type="submission" date="2010-08" db="EMBL/GenBank/DDBJ databases">
        <authorList>
            <consortium name="Caenorhabditis japonica Sequencing Consortium"/>
            <person name="Wilson R.K."/>
        </authorList>
    </citation>
    <scope>NUCLEOTIDE SEQUENCE [LARGE SCALE GENOMIC DNA]</scope>
    <source>
        <strain evidence="2">DF5081</strain>
    </source>
</reference>
<dbReference type="InterPro" id="IPR005331">
    <property type="entry name" value="Sulfotransferase"/>
</dbReference>
<keyword evidence="2" id="KW-1185">Reference proteome</keyword>
<name>A0A8R1DQU9_CAEJA</name>